<name>A0A7R7DTL2_9ACTN</name>
<dbReference type="GO" id="GO:0043531">
    <property type="term" value="F:ADP binding"/>
    <property type="evidence" value="ECO:0007669"/>
    <property type="project" value="InterPro"/>
</dbReference>
<organism evidence="1 2">
    <name type="scientific">Actinocatenispora thailandica</name>
    <dbReference type="NCBI Taxonomy" id="227318"/>
    <lineage>
        <taxon>Bacteria</taxon>
        <taxon>Bacillati</taxon>
        <taxon>Actinomycetota</taxon>
        <taxon>Actinomycetes</taxon>
        <taxon>Micromonosporales</taxon>
        <taxon>Micromonosporaceae</taxon>
        <taxon>Actinocatenispora</taxon>
    </lineage>
</organism>
<accession>A0A7R7DTL2</accession>
<dbReference type="InterPro" id="IPR027417">
    <property type="entry name" value="P-loop_NTPase"/>
</dbReference>
<evidence type="ECO:0000313" key="2">
    <source>
        <dbReference type="Proteomes" id="UP000611640"/>
    </source>
</evidence>
<reference evidence="1 2" key="1">
    <citation type="submission" date="2020-08" db="EMBL/GenBank/DDBJ databases">
        <title>Whole genome shotgun sequence of Actinocatenispora thailandica NBRC 105041.</title>
        <authorList>
            <person name="Komaki H."/>
            <person name="Tamura T."/>
        </authorList>
    </citation>
    <scope>NUCLEOTIDE SEQUENCE [LARGE SCALE GENOMIC DNA]</scope>
    <source>
        <strain evidence="1 2">NBRC 105041</strain>
    </source>
</reference>
<sequence>MEERWDETWQRLRLWTSGQAPSERLAAQILLNDDFSRLDPSHPLGGPDGKKDALVYRDGHKWIMAVYFPRGQRPFREVKAKFISDLAGVSENGAAGIAFVTNQELSLIERETLEDQAACACEIYHLERIVAVLDKPAMASVRAQYLRIPPTHNTLTPPHAIFVRKILSTSGMGNRFVGREDDLRDVNSFLLKPSIEPEFAHVGVITGMPGVGKTALALEAASDACQEQRFGGGAIIADFKGYEESPKEFIEPPQAISGLLLALGIDRIDPEPAINLMAYRDLLESRARAGRPVLLLFDNVAEVRQVEDLLPPPGIHRVIITSRNALGPRIPDSVSFRLSTLSVHRSMEMLAQVHERRFVDQQEGLRSLANLCGGLPIALRLISQILANDHDLSALELATEFEEEAERLAGLEFEDSEIRAVFRGSYLRLPVESARCLRYLSIHPGEKISLRSTAYLLDISEGKARRLLRRLESSHLVTRDPEQRAWTLHDLLRLYGRDVARDVDTRDDQDAALHRLFEYYLESTQQLNGWLNDNSLRDGDELFSAAKDATDWAVREYTSVIACIGAALDIGALSDAWALAIDICQYLCVRGDWPTVISVSESAVSIAKMCGDRKREADALNNLGLAYNSLREYSRGKEIFLRARKIFKEIGDKEGEARVLTGLSESMRAEGNAPATIPMLRRAVGLYTEANSAYGLGFALTNLGTSLREDKQYPAAIEVLDQALYIHRANGAKRAEAATLGQLGTALGHVGHVQASMDMLGEAARVANEVEDYLLAGMAYMNKGNFFRLQGRLLDAEELYASAIDAFRRIGSVWNEAIALINMDRLYSACGETEKQEECRARIRRLGSAGAEALRMARNQGWGPGRGPLSY</sequence>
<dbReference type="PANTHER" id="PTHR47691">
    <property type="entry name" value="REGULATOR-RELATED"/>
    <property type="match status" value="1"/>
</dbReference>
<dbReference type="KEGG" id="atl:Athai_50760"/>
<dbReference type="EMBL" id="AP023355">
    <property type="protein sequence ID" value="BCJ37573.1"/>
    <property type="molecule type" value="Genomic_DNA"/>
</dbReference>
<dbReference type="InterPro" id="IPR011990">
    <property type="entry name" value="TPR-like_helical_dom_sf"/>
</dbReference>
<dbReference type="Proteomes" id="UP000611640">
    <property type="component" value="Chromosome"/>
</dbReference>
<dbReference type="PANTHER" id="PTHR47691:SF3">
    <property type="entry name" value="HTH-TYPE TRANSCRIPTIONAL REGULATOR RV0890C-RELATED"/>
    <property type="match status" value="1"/>
</dbReference>
<dbReference type="Gene3D" id="1.25.40.10">
    <property type="entry name" value="Tetratricopeptide repeat domain"/>
    <property type="match status" value="1"/>
</dbReference>
<dbReference type="PRINTS" id="PR00364">
    <property type="entry name" value="DISEASERSIST"/>
</dbReference>
<evidence type="ECO:0000313" key="1">
    <source>
        <dbReference type="EMBL" id="BCJ37573.1"/>
    </source>
</evidence>
<dbReference type="AlphaFoldDB" id="A0A7R7DTL2"/>
<protein>
    <recommendedName>
        <fullName evidence="3">NB-ARC domain-containing protein</fullName>
    </recommendedName>
</protein>
<dbReference type="Gene3D" id="3.40.50.300">
    <property type="entry name" value="P-loop containing nucleotide triphosphate hydrolases"/>
    <property type="match status" value="1"/>
</dbReference>
<dbReference type="Gene3D" id="1.10.10.10">
    <property type="entry name" value="Winged helix-like DNA-binding domain superfamily/Winged helix DNA-binding domain"/>
    <property type="match status" value="1"/>
</dbReference>
<dbReference type="InterPro" id="IPR036388">
    <property type="entry name" value="WH-like_DNA-bd_sf"/>
</dbReference>
<dbReference type="RefSeq" id="WP_203963761.1">
    <property type="nucleotide sequence ID" value="NZ_AP023355.1"/>
</dbReference>
<gene>
    <name evidence="1" type="ORF">Athai_50760</name>
</gene>
<evidence type="ECO:0008006" key="3">
    <source>
        <dbReference type="Google" id="ProtNLM"/>
    </source>
</evidence>
<dbReference type="InterPro" id="IPR019734">
    <property type="entry name" value="TPR_rpt"/>
</dbReference>
<dbReference type="SMART" id="SM00028">
    <property type="entry name" value="TPR"/>
    <property type="match status" value="4"/>
</dbReference>
<keyword evidence="2" id="KW-1185">Reference proteome</keyword>
<dbReference type="SUPFAM" id="SSF48452">
    <property type="entry name" value="TPR-like"/>
    <property type="match status" value="2"/>
</dbReference>
<dbReference type="Pfam" id="PF13374">
    <property type="entry name" value="TPR_10"/>
    <property type="match status" value="1"/>
</dbReference>
<dbReference type="SUPFAM" id="SSF52540">
    <property type="entry name" value="P-loop containing nucleoside triphosphate hydrolases"/>
    <property type="match status" value="1"/>
</dbReference>
<proteinExistence type="predicted"/>